<feature type="transmembrane region" description="Helical" evidence="1">
    <location>
        <begin position="15"/>
        <end position="38"/>
    </location>
</feature>
<keyword evidence="1" id="KW-0812">Transmembrane</keyword>
<comment type="caution">
    <text evidence="2">The sequence shown here is derived from an EMBL/GenBank/DDBJ whole genome shotgun (WGS) entry which is preliminary data.</text>
</comment>
<keyword evidence="1" id="KW-0472">Membrane</keyword>
<dbReference type="Proteomes" id="UP000887013">
    <property type="component" value="Unassembled WGS sequence"/>
</dbReference>
<proteinExistence type="predicted"/>
<evidence type="ECO:0000313" key="2">
    <source>
        <dbReference type="EMBL" id="GFS67506.1"/>
    </source>
</evidence>
<dbReference type="AlphaFoldDB" id="A0A8X6MMK1"/>
<name>A0A8X6MMK1_NEPPI</name>
<keyword evidence="3" id="KW-1185">Reference proteome</keyword>
<evidence type="ECO:0000313" key="3">
    <source>
        <dbReference type="Proteomes" id="UP000887013"/>
    </source>
</evidence>
<sequence length="204" mass="23197">MDVFSSSYKSHKRKVFFPVILEVIVGMLGSGVSALSVMTPRQNVVDELKGIPVRTVGSIWVPECGAWHFGRLKRTSLRFLKSWWPGLVLMDFLRDTWASIVLIVCFFFPRLCGTDVGCLEQCGVVWKTEKEEDLLWVFLAFWFGSGRCWLAGREGSHSLCMCGRWSFSASWKVWKSQLASQCSLPLGAALFWFRCIVDRVPWAG</sequence>
<keyword evidence="1" id="KW-1133">Transmembrane helix</keyword>
<protein>
    <submittedName>
        <fullName evidence="2">Uncharacterized protein</fullName>
    </submittedName>
</protein>
<reference evidence="2" key="1">
    <citation type="submission" date="2020-08" db="EMBL/GenBank/DDBJ databases">
        <title>Multicomponent nature underlies the extraordinary mechanical properties of spider dragline silk.</title>
        <authorList>
            <person name="Kono N."/>
            <person name="Nakamura H."/>
            <person name="Mori M."/>
            <person name="Yoshida Y."/>
            <person name="Ohtoshi R."/>
            <person name="Malay A.D."/>
            <person name="Moran D.A.P."/>
            <person name="Tomita M."/>
            <person name="Numata K."/>
            <person name="Arakawa K."/>
        </authorList>
    </citation>
    <scope>NUCLEOTIDE SEQUENCE</scope>
</reference>
<dbReference type="EMBL" id="BMAW01000104">
    <property type="protein sequence ID" value="GFS67506.1"/>
    <property type="molecule type" value="Genomic_DNA"/>
</dbReference>
<organism evidence="2 3">
    <name type="scientific">Nephila pilipes</name>
    <name type="common">Giant wood spider</name>
    <name type="synonym">Nephila maculata</name>
    <dbReference type="NCBI Taxonomy" id="299642"/>
    <lineage>
        <taxon>Eukaryota</taxon>
        <taxon>Metazoa</taxon>
        <taxon>Ecdysozoa</taxon>
        <taxon>Arthropoda</taxon>
        <taxon>Chelicerata</taxon>
        <taxon>Arachnida</taxon>
        <taxon>Araneae</taxon>
        <taxon>Araneomorphae</taxon>
        <taxon>Entelegynae</taxon>
        <taxon>Araneoidea</taxon>
        <taxon>Nephilidae</taxon>
        <taxon>Nephila</taxon>
    </lineage>
</organism>
<gene>
    <name evidence="2" type="ORF">NPIL_390651</name>
</gene>
<accession>A0A8X6MMK1</accession>
<evidence type="ECO:0000256" key="1">
    <source>
        <dbReference type="SAM" id="Phobius"/>
    </source>
</evidence>